<dbReference type="Pfam" id="PF07254">
    <property type="entry name" value="Cpta_toxin"/>
    <property type="match status" value="1"/>
</dbReference>
<evidence type="ECO:0000313" key="3">
    <source>
        <dbReference type="Proteomes" id="UP001621964"/>
    </source>
</evidence>
<gene>
    <name evidence="2" type="ORF">ACI43T_05130</name>
</gene>
<proteinExistence type="predicted"/>
<dbReference type="RefSeq" id="WP_405385729.1">
    <property type="nucleotide sequence ID" value="NZ_JBJGEB010000004.1"/>
</dbReference>
<dbReference type="EMBL" id="JBJGEB010000004">
    <property type="protein sequence ID" value="MFK7641882.1"/>
    <property type="molecule type" value="Genomic_DNA"/>
</dbReference>
<keyword evidence="3" id="KW-1185">Reference proteome</keyword>
<keyword evidence="1" id="KW-0472">Membrane</keyword>
<dbReference type="InterPro" id="IPR009883">
    <property type="entry name" value="YgfX"/>
</dbReference>
<name>A0ABW8Q514_9NEIS</name>
<evidence type="ECO:0000313" key="2">
    <source>
        <dbReference type="EMBL" id="MFK7641882.1"/>
    </source>
</evidence>
<organism evidence="2 3">
    <name type="scientific">Neisseria oralis</name>
    <dbReference type="NCBI Taxonomy" id="1107316"/>
    <lineage>
        <taxon>Bacteria</taxon>
        <taxon>Pseudomonadati</taxon>
        <taxon>Pseudomonadota</taxon>
        <taxon>Betaproteobacteria</taxon>
        <taxon>Neisseriales</taxon>
        <taxon>Neisseriaceae</taxon>
        <taxon>Neisseria</taxon>
    </lineage>
</organism>
<reference evidence="2 3" key="1">
    <citation type="submission" date="2024-11" db="EMBL/GenBank/DDBJ databases">
        <authorList>
            <person name="Mikucki A.G."/>
            <person name="Kahler C.M."/>
        </authorList>
    </citation>
    <scope>NUCLEOTIDE SEQUENCE [LARGE SCALE GENOMIC DNA]</scope>
    <source>
        <strain evidence="2 3">EXNM717</strain>
    </source>
</reference>
<sequence>MRAFQTALKPSRTLLRAAVLLHLAAVAACLAWFYGWMMWAGLAALAVSFAHALRVQRFRYRNAVKRIEVDRLQQATVCIYGGQTCLSAVLCDESVVSRHAMFLTWDTGGRKIRHLVLPDMTTREEYRLLSVWARWCRSGEGRPSETAEP</sequence>
<comment type="caution">
    <text evidence="2">The sequence shown here is derived from an EMBL/GenBank/DDBJ whole genome shotgun (WGS) entry which is preliminary data.</text>
</comment>
<keyword evidence="1" id="KW-1133">Transmembrane helix</keyword>
<feature type="transmembrane region" description="Helical" evidence="1">
    <location>
        <begin position="37"/>
        <end position="55"/>
    </location>
</feature>
<dbReference type="PROSITE" id="PS51257">
    <property type="entry name" value="PROKAR_LIPOPROTEIN"/>
    <property type="match status" value="1"/>
</dbReference>
<accession>A0ABW8Q514</accession>
<evidence type="ECO:0000256" key="1">
    <source>
        <dbReference type="SAM" id="Phobius"/>
    </source>
</evidence>
<keyword evidence="1" id="KW-0812">Transmembrane</keyword>
<dbReference type="Proteomes" id="UP001621964">
    <property type="component" value="Unassembled WGS sequence"/>
</dbReference>
<protein>
    <submittedName>
        <fullName evidence="2">Protein YgfX</fullName>
    </submittedName>
</protein>